<dbReference type="EMBL" id="BPWL01000009">
    <property type="protein sequence ID" value="GJJ13608.1"/>
    <property type="molecule type" value="Genomic_DNA"/>
</dbReference>
<comment type="caution">
    <text evidence="8">The sequence shown here is derived from an EMBL/GenBank/DDBJ whole genome shotgun (WGS) entry which is preliminary data.</text>
</comment>
<evidence type="ECO:0000259" key="7">
    <source>
        <dbReference type="Pfam" id="PF00732"/>
    </source>
</evidence>
<gene>
    <name evidence="8" type="ORF">Clacol_007864</name>
</gene>
<protein>
    <recommendedName>
        <fullName evidence="7">Glucose-methanol-choline oxidoreductase N-terminal domain-containing protein</fullName>
    </recommendedName>
</protein>
<evidence type="ECO:0000313" key="8">
    <source>
        <dbReference type="EMBL" id="GJJ13608.1"/>
    </source>
</evidence>
<organism evidence="8 9">
    <name type="scientific">Clathrus columnatus</name>
    <dbReference type="NCBI Taxonomy" id="1419009"/>
    <lineage>
        <taxon>Eukaryota</taxon>
        <taxon>Fungi</taxon>
        <taxon>Dikarya</taxon>
        <taxon>Basidiomycota</taxon>
        <taxon>Agaricomycotina</taxon>
        <taxon>Agaricomycetes</taxon>
        <taxon>Phallomycetidae</taxon>
        <taxon>Phallales</taxon>
        <taxon>Clathraceae</taxon>
        <taxon>Clathrus</taxon>
    </lineage>
</organism>
<name>A0AAV5AJB2_9AGAM</name>
<dbReference type="AlphaFoldDB" id="A0AAV5AJB2"/>
<keyword evidence="3" id="KW-0285">Flavoprotein</keyword>
<evidence type="ECO:0000256" key="1">
    <source>
        <dbReference type="ARBA" id="ARBA00001974"/>
    </source>
</evidence>
<keyword evidence="4" id="KW-0732">Signal</keyword>
<dbReference type="Gene3D" id="3.50.50.60">
    <property type="entry name" value="FAD/NAD(P)-binding domain"/>
    <property type="match status" value="1"/>
</dbReference>
<feature type="domain" description="Glucose-methanol-choline oxidoreductase N-terminal" evidence="7">
    <location>
        <begin position="17"/>
        <end position="161"/>
    </location>
</feature>
<dbReference type="PANTHER" id="PTHR11552:SF201">
    <property type="entry name" value="GLUCOSE-METHANOL-CHOLINE OXIDOREDUCTASE N-TERMINAL DOMAIN-CONTAINING PROTEIN"/>
    <property type="match status" value="1"/>
</dbReference>
<dbReference type="PANTHER" id="PTHR11552">
    <property type="entry name" value="GLUCOSE-METHANOL-CHOLINE GMC OXIDOREDUCTASE"/>
    <property type="match status" value="1"/>
</dbReference>
<dbReference type="InterPro" id="IPR012132">
    <property type="entry name" value="GMC_OxRdtase"/>
</dbReference>
<keyword evidence="9" id="KW-1185">Reference proteome</keyword>
<evidence type="ECO:0000256" key="6">
    <source>
        <dbReference type="ARBA" id="ARBA00023002"/>
    </source>
</evidence>
<accession>A0AAV5AJB2</accession>
<keyword evidence="5" id="KW-0274">FAD</keyword>
<evidence type="ECO:0000256" key="2">
    <source>
        <dbReference type="ARBA" id="ARBA00010790"/>
    </source>
</evidence>
<dbReference type="Proteomes" id="UP001050691">
    <property type="component" value="Unassembled WGS sequence"/>
</dbReference>
<dbReference type="InterPro" id="IPR000172">
    <property type="entry name" value="GMC_OxRdtase_N"/>
</dbReference>
<proteinExistence type="inferred from homology"/>
<dbReference type="Pfam" id="PF00732">
    <property type="entry name" value="GMC_oxred_N"/>
    <property type="match status" value="1"/>
</dbReference>
<comment type="cofactor">
    <cofactor evidence="1">
        <name>FAD</name>
        <dbReference type="ChEBI" id="CHEBI:57692"/>
    </cofactor>
</comment>
<dbReference type="GO" id="GO:0050660">
    <property type="term" value="F:flavin adenine dinucleotide binding"/>
    <property type="evidence" value="ECO:0007669"/>
    <property type="project" value="InterPro"/>
</dbReference>
<dbReference type="Gene3D" id="3.30.560.10">
    <property type="entry name" value="Glucose Oxidase, domain 3"/>
    <property type="match status" value="1"/>
</dbReference>
<reference evidence="8" key="1">
    <citation type="submission" date="2021-10" db="EMBL/GenBank/DDBJ databases">
        <title>De novo Genome Assembly of Clathrus columnatus (Basidiomycota, Fungi) Using Illumina and Nanopore Sequence Data.</title>
        <authorList>
            <person name="Ogiso-Tanaka E."/>
            <person name="Itagaki H."/>
            <person name="Hosoya T."/>
            <person name="Hosaka K."/>
        </authorList>
    </citation>
    <scope>NUCLEOTIDE SEQUENCE</scope>
    <source>
        <strain evidence="8">MO-923</strain>
    </source>
</reference>
<evidence type="ECO:0000313" key="9">
    <source>
        <dbReference type="Proteomes" id="UP001050691"/>
    </source>
</evidence>
<dbReference type="InterPro" id="IPR036188">
    <property type="entry name" value="FAD/NAD-bd_sf"/>
</dbReference>
<evidence type="ECO:0000256" key="4">
    <source>
        <dbReference type="ARBA" id="ARBA00022729"/>
    </source>
</evidence>
<sequence length="171" mass="18348">MTNTTTSVDVFLSKTYDIIIVGGGTAGLALASRLSETTLRIGVLEAGLDKVSSDPTLYSGGSSGVNAMLWMRASKAEYDALESVFGNKGWNFDSLLPYFRKTQSHTAQPSKLFLESKVIPGVHGTEGPINTSQNCWHSFLIGPFVKTMTSQSFEINPNPDNGNPLGVINVT</sequence>
<keyword evidence="6" id="KW-0560">Oxidoreductase</keyword>
<dbReference type="SUPFAM" id="SSF51905">
    <property type="entry name" value="FAD/NAD(P)-binding domain"/>
    <property type="match status" value="1"/>
</dbReference>
<comment type="similarity">
    <text evidence="2">Belongs to the GMC oxidoreductase family.</text>
</comment>
<dbReference type="GO" id="GO:0016614">
    <property type="term" value="F:oxidoreductase activity, acting on CH-OH group of donors"/>
    <property type="evidence" value="ECO:0007669"/>
    <property type="project" value="InterPro"/>
</dbReference>
<evidence type="ECO:0000256" key="3">
    <source>
        <dbReference type="ARBA" id="ARBA00022630"/>
    </source>
</evidence>
<evidence type="ECO:0000256" key="5">
    <source>
        <dbReference type="ARBA" id="ARBA00022827"/>
    </source>
</evidence>